<comment type="caution">
    <text evidence="3">The sequence shown here is derived from an EMBL/GenBank/DDBJ whole genome shotgun (WGS) entry which is preliminary data.</text>
</comment>
<dbReference type="AlphaFoldDB" id="A0A4Y7TB93"/>
<feature type="region of interest" description="Disordered" evidence="1">
    <location>
        <begin position="143"/>
        <end position="201"/>
    </location>
</feature>
<feature type="chain" id="PRO_5021373990" evidence="2">
    <location>
        <begin position="21"/>
        <end position="201"/>
    </location>
</feature>
<gene>
    <name evidence="3" type="ORF">FA13DRAFT_368542</name>
</gene>
<accession>A0A4Y7TB93</accession>
<feature type="compositionally biased region" description="Basic and acidic residues" evidence="1">
    <location>
        <begin position="143"/>
        <end position="163"/>
    </location>
</feature>
<feature type="signal peptide" evidence="2">
    <location>
        <begin position="1"/>
        <end position="20"/>
    </location>
</feature>
<keyword evidence="2" id="KW-0732">Signal</keyword>
<name>A0A4Y7TB93_COPMI</name>
<evidence type="ECO:0000256" key="2">
    <source>
        <dbReference type="SAM" id="SignalP"/>
    </source>
</evidence>
<evidence type="ECO:0000256" key="1">
    <source>
        <dbReference type="SAM" id="MobiDB-lite"/>
    </source>
</evidence>
<feature type="compositionally biased region" description="Basic and acidic residues" evidence="1">
    <location>
        <begin position="191"/>
        <end position="201"/>
    </location>
</feature>
<reference evidence="3 4" key="1">
    <citation type="journal article" date="2019" name="Nat. Ecol. Evol.">
        <title>Megaphylogeny resolves global patterns of mushroom evolution.</title>
        <authorList>
            <person name="Varga T."/>
            <person name="Krizsan K."/>
            <person name="Foldi C."/>
            <person name="Dima B."/>
            <person name="Sanchez-Garcia M."/>
            <person name="Sanchez-Ramirez S."/>
            <person name="Szollosi G.J."/>
            <person name="Szarkandi J.G."/>
            <person name="Papp V."/>
            <person name="Albert L."/>
            <person name="Andreopoulos W."/>
            <person name="Angelini C."/>
            <person name="Antonin V."/>
            <person name="Barry K.W."/>
            <person name="Bougher N.L."/>
            <person name="Buchanan P."/>
            <person name="Buyck B."/>
            <person name="Bense V."/>
            <person name="Catcheside P."/>
            <person name="Chovatia M."/>
            <person name="Cooper J."/>
            <person name="Damon W."/>
            <person name="Desjardin D."/>
            <person name="Finy P."/>
            <person name="Geml J."/>
            <person name="Haridas S."/>
            <person name="Hughes K."/>
            <person name="Justo A."/>
            <person name="Karasinski D."/>
            <person name="Kautmanova I."/>
            <person name="Kiss B."/>
            <person name="Kocsube S."/>
            <person name="Kotiranta H."/>
            <person name="LaButti K.M."/>
            <person name="Lechner B.E."/>
            <person name="Liimatainen K."/>
            <person name="Lipzen A."/>
            <person name="Lukacs Z."/>
            <person name="Mihaltcheva S."/>
            <person name="Morgado L.N."/>
            <person name="Niskanen T."/>
            <person name="Noordeloos M.E."/>
            <person name="Ohm R.A."/>
            <person name="Ortiz-Santana B."/>
            <person name="Ovrebo C."/>
            <person name="Racz N."/>
            <person name="Riley R."/>
            <person name="Savchenko A."/>
            <person name="Shiryaev A."/>
            <person name="Soop K."/>
            <person name="Spirin V."/>
            <person name="Szebenyi C."/>
            <person name="Tomsovsky M."/>
            <person name="Tulloss R.E."/>
            <person name="Uehling J."/>
            <person name="Grigoriev I.V."/>
            <person name="Vagvolgyi C."/>
            <person name="Papp T."/>
            <person name="Martin F.M."/>
            <person name="Miettinen O."/>
            <person name="Hibbett D.S."/>
            <person name="Nagy L.G."/>
        </authorList>
    </citation>
    <scope>NUCLEOTIDE SEQUENCE [LARGE SCALE GENOMIC DNA]</scope>
    <source>
        <strain evidence="3 4">FP101781</strain>
    </source>
</reference>
<evidence type="ECO:0000313" key="4">
    <source>
        <dbReference type="Proteomes" id="UP000298030"/>
    </source>
</evidence>
<protein>
    <submittedName>
        <fullName evidence="3">Uncharacterized protein</fullName>
    </submittedName>
</protein>
<evidence type="ECO:0000313" key="3">
    <source>
        <dbReference type="EMBL" id="TEB31445.1"/>
    </source>
</evidence>
<organism evidence="3 4">
    <name type="scientific">Coprinellus micaceus</name>
    <name type="common">Glistening ink-cap mushroom</name>
    <name type="synonym">Coprinus micaceus</name>
    <dbReference type="NCBI Taxonomy" id="71717"/>
    <lineage>
        <taxon>Eukaryota</taxon>
        <taxon>Fungi</taxon>
        <taxon>Dikarya</taxon>
        <taxon>Basidiomycota</taxon>
        <taxon>Agaricomycotina</taxon>
        <taxon>Agaricomycetes</taxon>
        <taxon>Agaricomycetidae</taxon>
        <taxon>Agaricales</taxon>
        <taxon>Agaricineae</taxon>
        <taxon>Psathyrellaceae</taxon>
        <taxon>Coprinellus</taxon>
    </lineage>
</organism>
<feature type="compositionally biased region" description="Polar residues" evidence="1">
    <location>
        <begin position="164"/>
        <end position="177"/>
    </location>
</feature>
<proteinExistence type="predicted"/>
<sequence length="201" mass="21439">MIFNCLANLVLLSVVLHALAAPVAEEARHLHLPDSTGGLDLRPRCIGSWWCFGRNSNTPPPQPPRFSDLTVINEADVPYRGNSAETTCVPSNTYPPPKPVVPNAAAGGSQSASITGKPGGSAYLGQGGLPSIASDATRRIEHTGWSVDKKQRSSRFKESHRTTEFSSSPQREGSGEQTFCEIPTEDPVSEAEAKGTEGTRV</sequence>
<dbReference type="Proteomes" id="UP000298030">
    <property type="component" value="Unassembled WGS sequence"/>
</dbReference>
<dbReference type="EMBL" id="QPFP01000019">
    <property type="protein sequence ID" value="TEB31445.1"/>
    <property type="molecule type" value="Genomic_DNA"/>
</dbReference>
<keyword evidence="4" id="KW-1185">Reference proteome</keyword>